<sequence>MKGKKFLLGAIIGIVLLGNIFSPVLAQDETRSSSKIAIRPVPDFNIEVWIDKGCGKSYTVGENITIYFKSNKDSYLTLFEQRSGGRIRLLFPNRYEK</sequence>
<dbReference type="PANTHER" id="PTHR36194">
    <property type="entry name" value="S-LAYER-LIKE PROTEIN"/>
    <property type="match status" value="1"/>
</dbReference>
<protein>
    <recommendedName>
        <fullName evidence="1">DUF4384 domain-containing protein</fullName>
    </recommendedName>
</protein>
<gene>
    <name evidence="2" type="ORF">LCGC14_0939770</name>
</gene>
<evidence type="ECO:0000313" key="2">
    <source>
        <dbReference type="EMBL" id="KKN20030.1"/>
    </source>
</evidence>
<accession>A0A0F9NKF3</accession>
<dbReference type="PANTHER" id="PTHR36194:SF1">
    <property type="entry name" value="S-LAYER-LIKE PROTEIN"/>
    <property type="match status" value="1"/>
</dbReference>
<organism evidence="2">
    <name type="scientific">marine sediment metagenome</name>
    <dbReference type="NCBI Taxonomy" id="412755"/>
    <lineage>
        <taxon>unclassified sequences</taxon>
        <taxon>metagenomes</taxon>
        <taxon>ecological metagenomes</taxon>
    </lineage>
</organism>
<evidence type="ECO:0000259" key="1">
    <source>
        <dbReference type="Pfam" id="PF14326"/>
    </source>
</evidence>
<proteinExistence type="predicted"/>
<reference evidence="2" key="1">
    <citation type="journal article" date="2015" name="Nature">
        <title>Complex archaea that bridge the gap between prokaryotes and eukaryotes.</title>
        <authorList>
            <person name="Spang A."/>
            <person name="Saw J.H."/>
            <person name="Jorgensen S.L."/>
            <person name="Zaremba-Niedzwiedzka K."/>
            <person name="Martijn J."/>
            <person name="Lind A.E."/>
            <person name="van Eijk R."/>
            <person name="Schleper C."/>
            <person name="Guy L."/>
            <person name="Ettema T.J."/>
        </authorList>
    </citation>
    <scope>NUCLEOTIDE SEQUENCE</scope>
</reference>
<dbReference type="Pfam" id="PF14326">
    <property type="entry name" value="DUF4384"/>
    <property type="match status" value="1"/>
</dbReference>
<dbReference type="EMBL" id="LAZR01003279">
    <property type="protein sequence ID" value="KKN20030.1"/>
    <property type="molecule type" value="Genomic_DNA"/>
</dbReference>
<dbReference type="AlphaFoldDB" id="A0A0F9NKF3"/>
<name>A0A0F9NKF3_9ZZZZ</name>
<feature type="domain" description="DUF4384" evidence="1">
    <location>
        <begin position="57"/>
        <end position="96"/>
    </location>
</feature>
<dbReference type="InterPro" id="IPR025493">
    <property type="entry name" value="DUF4384"/>
</dbReference>
<comment type="caution">
    <text evidence="2">The sequence shown here is derived from an EMBL/GenBank/DDBJ whole genome shotgun (WGS) entry which is preliminary data.</text>
</comment>